<name>A0ABX8V1N8_9BURK</name>
<protein>
    <submittedName>
        <fullName evidence="5">Helix-turn-helix domain-containing protein</fullName>
    </submittedName>
</protein>
<dbReference type="SUPFAM" id="SSF46689">
    <property type="entry name" value="Homeodomain-like"/>
    <property type="match status" value="1"/>
</dbReference>
<feature type="domain" description="HTH araC/xylS-type" evidence="4">
    <location>
        <begin position="212"/>
        <end position="312"/>
    </location>
</feature>
<evidence type="ECO:0000259" key="4">
    <source>
        <dbReference type="PROSITE" id="PS01124"/>
    </source>
</evidence>
<evidence type="ECO:0000256" key="1">
    <source>
        <dbReference type="ARBA" id="ARBA00023015"/>
    </source>
</evidence>
<keyword evidence="6" id="KW-1185">Reference proteome</keyword>
<dbReference type="InterPro" id="IPR035418">
    <property type="entry name" value="AraC-bd_2"/>
</dbReference>
<evidence type="ECO:0000313" key="5">
    <source>
        <dbReference type="EMBL" id="QYD72968.1"/>
    </source>
</evidence>
<accession>A0ABX8V1N8</accession>
<dbReference type="PANTHER" id="PTHR46796:SF6">
    <property type="entry name" value="ARAC SUBFAMILY"/>
    <property type="match status" value="1"/>
</dbReference>
<dbReference type="Pfam" id="PF14525">
    <property type="entry name" value="AraC_binding_2"/>
    <property type="match status" value="1"/>
</dbReference>
<dbReference type="InterPro" id="IPR009057">
    <property type="entry name" value="Homeodomain-like_sf"/>
</dbReference>
<organism evidence="5 6">
    <name type="scientific">Paraburkholderia edwinii</name>
    <dbReference type="NCBI Taxonomy" id="2861782"/>
    <lineage>
        <taxon>Bacteria</taxon>
        <taxon>Pseudomonadati</taxon>
        <taxon>Pseudomonadota</taxon>
        <taxon>Betaproteobacteria</taxon>
        <taxon>Burkholderiales</taxon>
        <taxon>Burkholderiaceae</taxon>
        <taxon>Paraburkholderia</taxon>
    </lineage>
</organism>
<evidence type="ECO:0000256" key="2">
    <source>
        <dbReference type="ARBA" id="ARBA00023125"/>
    </source>
</evidence>
<keyword evidence="2" id="KW-0238">DNA-binding</keyword>
<keyword evidence="1" id="KW-0805">Transcription regulation</keyword>
<dbReference type="InterPro" id="IPR020449">
    <property type="entry name" value="Tscrpt_reg_AraC-type_HTH"/>
</dbReference>
<keyword evidence="3" id="KW-0804">Transcription</keyword>
<evidence type="ECO:0000313" key="6">
    <source>
        <dbReference type="Proteomes" id="UP000826462"/>
    </source>
</evidence>
<dbReference type="Proteomes" id="UP000826462">
    <property type="component" value="Chromosome 2"/>
</dbReference>
<dbReference type="PANTHER" id="PTHR46796">
    <property type="entry name" value="HTH-TYPE TRANSCRIPTIONAL ACTIVATOR RHAS-RELATED"/>
    <property type="match status" value="1"/>
</dbReference>
<sequence>MSEPSSVVIAQPSSYSEEEIREAVRADVVSMNLHSRTDAPLSLAMKHRFAAGVRALSVRGAQPLVGVRDRQRLAGDADEFVGVLFQREGRTVYEREGKLTVMCAGDIALWHSQRKAKFTMPEPYRKLCVMVPIDKFQEFLPNAAAYDGLRIAANSVAGAMLGNWLSAFADRVVDEECESLASSIDSTLAVLAATVTSHARELDIPTEDRQLLGIMRYMESRLADSTVTGATVAQHFGISLRHLERIFARQHATVAGWRRRRRLEQCRAELSNPSCRKTITEIAMDWGFSDAAHFSRLFKATYGMSPRDFCRSIR</sequence>
<dbReference type="Gene3D" id="1.10.10.60">
    <property type="entry name" value="Homeodomain-like"/>
    <property type="match status" value="1"/>
</dbReference>
<dbReference type="SMART" id="SM00342">
    <property type="entry name" value="HTH_ARAC"/>
    <property type="match status" value="1"/>
</dbReference>
<reference evidence="5 6" key="1">
    <citation type="submission" date="2021-07" db="EMBL/GenBank/DDBJ databases">
        <title>Paraburkholderia edwinii protects Aspergillus sp. from phenazines by acting as a toxin sponge.</title>
        <authorList>
            <person name="Dahlstrom K.M."/>
            <person name="Newman D.K."/>
        </authorList>
    </citation>
    <scope>NUCLEOTIDE SEQUENCE [LARGE SCALE GENOMIC DNA]</scope>
    <source>
        <strain evidence="5 6">Pe01</strain>
    </source>
</reference>
<dbReference type="InterPro" id="IPR018060">
    <property type="entry name" value="HTH_AraC"/>
</dbReference>
<dbReference type="Pfam" id="PF12833">
    <property type="entry name" value="HTH_18"/>
    <property type="match status" value="1"/>
</dbReference>
<dbReference type="RefSeq" id="WP_219802467.1">
    <property type="nucleotide sequence ID" value="NZ_CP080096.1"/>
</dbReference>
<dbReference type="PROSITE" id="PS01124">
    <property type="entry name" value="HTH_ARAC_FAMILY_2"/>
    <property type="match status" value="1"/>
</dbReference>
<dbReference type="PRINTS" id="PR00032">
    <property type="entry name" value="HTHARAC"/>
</dbReference>
<dbReference type="InterPro" id="IPR050204">
    <property type="entry name" value="AraC_XylS_family_regulators"/>
</dbReference>
<gene>
    <name evidence="5" type="ORF">KZJ38_25145</name>
</gene>
<proteinExistence type="predicted"/>
<evidence type="ECO:0000256" key="3">
    <source>
        <dbReference type="ARBA" id="ARBA00023163"/>
    </source>
</evidence>
<dbReference type="EMBL" id="CP080096">
    <property type="protein sequence ID" value="QYD72968.1"/>
    <property type="molecule type" value="Genomic_DNA"/>
</dbReference>